<reference evidence="2" key="1">
    <citation type="submission" date="2023-04" db="EMBL/GenBank/DDBJ databases">
        <title>Phytophthora fragariaefolia NBRC 109709.</title>
        <authorList>
            <person name="Ichikawa N."/>
            <person name="Sato H."/>
            <person name="Tonouchi N."/>
        </authorList>
    </citation>
    <scope>NUCLEOTIDE SEQUENCE</scope>
    <source>
        <strain evidence="2">NBRC 109709</strain>
    </source>
</reference>
<organism evidence="2 3">
    <name type="scientific">Phytophthora fragariaefolia</name>
    <dbReference type="NCBI Taxonomy" id="1490495"/>
    <lineage>
        <taxon>Eukaryota</taxon>
        <taxon>Sar</taxon>
        <taxon>Stramenopiles</taxon>
        <taxon>Oomycota</taxon>
        <taxon>Peronosporomycetes</taxon>
        <taxon>Peronosporales</taxon>
        <taxon>Peronosporaceae</taxon>
        <taxon>Phytophthora</taxon>
    </lineage>
</organism>
<feature type="compositionally biased region" description="Polar residues" evidence="1">
    <location>
        <begin position="207"/>
        <end position="218"/>
    </location>
</feature>
<dbReference type="Proteomes" id="UP001165121">
    <property type="component" value="Unassembled WGS sequence"/>
</dbReference>
<dbReference type="OrthoDB" id="121747at2759"/>
<sequence>MALGLGDSAGHGEGSLAQPLELSDDSSEGEPGGTVVSSSEPTSGREQRGHRDGSTVSGPKTHASAPAAPASDGDDSSEDSDDIPIRDIVTRMQTGQSGTRGKTEAVQRPRSPLLGKKKRQAERPTPERDTKRKRKPKHRESARAGQASWADDRGSSKKAKPSAPPDSADGSRPPNKSRRTRSSLSSASSGSLPPTGVPSATVCPADSTGSSVAVATRTSDPHPGAHSVPALPAALRVPFSTLQPRAAQAASRDSRITPQNARLHELRFLHFGSFRCWKAILESQTGQIAQVGEGRPRIPPTPCSLAGLRAFADVYNPRHPAQWLRKLLPADSVFCSPLAFSHARTRLANSARSSTLMEKLAEVWIKLRGEIPNSADSGNSASLAWDDHPTRYFVALWERTHWIVESSVMMRLHPSQQTSSSNEEIAEVYAEWFKYKLNRKRRSDALRGLMTSISDGLFSAVMKVVDGVPAPDVDAEVYFEPSVPVYPLVTLS</sequence>
<feature type="compositionally biased region" description="Low complexity" evidence="1">
    <location>
        <begin position="182"/>
        <end position="194"/>
    </location>
</feature>
<gene>
    <name evidence="2" type="ORF">Pfra01_001821900</name>
</gene>
<proteinExistence type="predicted"/>
<evidence type="ECO:0000313" key="2">
    <source>
        <dbReference type="EMBL" id="GMF47838.1"/>
    </source>
</evidence>
<feature type="compositionally biased region" description="Basic and acidic residues" evidence="1">
    <location>
        <begin position="43"/>
        <end position="53"/>
    </location>
</feature>
<protein>
    <submittedName>
        <fullName evidence="2">Unnamed protein product</fullName>
    </submittedName>
</protein>
<feature type="compositionally biased region" description="Acidic residues" evidence="1">
    <location>
        <begin position="72"/>
        <end position="82"/>
    </location>
</feature>
<feature type="region of interest" description="Disordered" evidence="1">
    <location>
        <begin position="1"/>
        <end position="228"/>
    </location>
</feature>
<feature type="compositionally biased region" description="Basic and acidic residues" evidence="1">
    <location>
        <begin position="121"/>
        <end position="130"/>
    </location>
</feature>
<feature type="compositionally biased region" description="Polar residues" evidence="1">
    <location>
        <begin position="91"/>
        <end position="100"/>
    </location>
</feature>
<dbReference type="AlphaFoldDB" id="A0A9W6XYD4"/>
<evidence type="ECO:0000256" key="1">
    <source>
        <dbReference type="SAM" id="MobiDB-lite"/>
    </source>
</evidence>
<accession>A0A9W6XYD4</accession>
<comment type="caution">
    <text evidence="2">The sequence shown here is derived from an EMBL/GenBank/DDBJ whole genome shotgun (WGS) entry which is preliminary data.</text>
</comment>
<dbReference type="EMBL" id="BSXT01002217">
    <property type="protein sequence ID" value="GMF47838.1"/>
    <property type="molecule type" value="Genomic_DNA"/>
</dbReference>
<feature type="compositionally biased region" description="Basic residues" evidence="1">
    <location>
        <begin position="131"/>
        <end position="140"/>
    </location>
</feature>
<evidence type="ECO:0000313" key="3">
    <source>
        <dbReference type="Proteomes" id="UP001165121"/>
    </source>
</evidence>
<name>A0A9W6XYD4_9STRA</name>
<keyword evidence="3" id="KW-1185">Reference proteome</keyword>